<evidence type="ECO:0000256" key="1">
    <source>
        <dbReference type="SAM" id="MobiDB-lite"/>
    </source>
</evidence>
<protein>
    <submittedName>
        <fullName evidence="2">Uncharacterized protein</fullName>
    </submittedName>
</protein>
<evidence type="ECO:0000313" key="3">
    <source>
        <dbReference type="Proteomes" id="UP001396334"/>
    </source>
</evidence>
<organism evidence="2 3">
    <name type="scientific">Hibiscus sabdariffa</name>
    <name type="common">roselle</name>
    <dbReference type="NCBI Taxonomy" id="183260"/>
    <lineage>
        <taxon>Eukaryota</taxon>
        <taxon>Viridiplantae</taxon>
        <taxon>Streptophyta</taxon>
        <taxon>Embryophyta</taxon>
        <taxon>Tracheophyta</taxon>
        <taxon>Spermatophyta</taxon>
        <taxon>Magnoliopsida</taxon>
        <taxon>eudicotyledons</taxon>
        <taxon>Gunneridae</taxon>
        <taxon>Pentapetalae</taxon>
        <taxon>rosids</taxon>
        <taxon>malvids</taxon>
        <taxon>Malvales</taxon>
        <taxon>Malvaceae</taxon>
        <taxon>Malvoideae</taxon>
        <taxon>Hibiscus</taxon>
    </lineage>
</organism>
<comment type="caution">
    <text evidence="2">The sequence shown here is derived from an EMBL/GenBank/DDBJ whole genome shotgun (WGS) entry which is preliminary data.</text>
</comment>
<sequence>MAISDYTVLPLSKTDVSDSLSKVSKSFTNKRDNLVLTKSLNLKPPPTTVPGERGVMVEDEFVAYRRSEPLSPASHPVKMSHTVGTTQVEDDISENSEKIADSVKTVKSEETVNKDKEKEADSSFSPEKSTNTGCELIEPEQSKDEEAVKWYNVRFKPGMNFEQQSYLLEDELSSESPGYLPNINDHSLMEVLMTKEDAAKIEGLDEVVSVEPFLGVHKFCDSPPPSPEGGYGFDIFWRDPFVCNS</sequence>
<dbReference type="Proteomes" id="UP001396334">
    <property type="component" value="Unassembled WGS sequence"/>
</dbReference>
<reference evidence="2 3" key="1">
    <citation type="journal article" date="2024" name="G3 (Bethesda)">
        <title>Genome assembly of Hibiscus sabdariffa L. provides insights into metabolisms of medicinal natural products.</title>
        <authorList>
            <person name="Kim T."/>
        </authorList>
    </citation>
    <scope>NUCLEOTIDE SEQUENCE [LARGE SCALE GENOMIC DNA]</scope>
    <source>
        <strain evidence="2">TK-2024</strain>
        <tissue evidence="2">Old leaves</tissue>
    </source>
</reference>
<keyword evidence="3" id="KW-1185">Reference proteome</keyword>
<evidence type="ECO:0000313" key="2">
    <source>
        <dbReference type="EMBL" id="KAK8989724.1"/>
    </source>
</evidence>
<accession>A0ABR2PMS8</accession>
<gene>
    <name evidence="2" type="ORF">V6N11_064141</name>
</gene>
<proteinExistence type="predicted"/>
<feature type="compositionally biased region" description="Polar residues" evidence="1">
    <location>
        <begin position="122"/>
        <end position="132"/>
    </location>
</feature>
<feature type="region of interest" description="Disordered" evidence="1">
    <location>
        <begin position="67"/>
        <end position="132"/>
    </location>
</feature>
<feature type="compositionally biased region" description="Basic and acidic residues" evidence="1">
    <location>
        <begin position="95"/>
        <end position="121"/>
    </location>
</feature>
<name>A0ABR2PMS8_9ROSI</name>
<dbReference type="EMBL" id="JBBPBN010000056">
    <property type="protein sequence ID" value="KAK8989724.1"/>
    <property type="molecule type" value="Genomic_DNA"/>
</dbReference>